<keyword evidence="4" id="KW-1185">Reference proteome</keyword>
<dbReference type="InterPro" id="IPR006016">
    <property type="entry name" value="UspA"/>
</dbReference>
<organism evidence="3 4">
    <name type="scientific">Streptomyces boluensis</name>
    <dbReference type="NCBI Taxonomy" id="1775135"/>
    <lineage>
        <taxon>Bacteria</taxon>
        <taxon>Bacillati</taxon>
        <taxon>Actinomycetota</taxon>
        <taxon>Actinomycetes</taxon>
        <taxon>Kitasatosporales</taxon>
        <taxon>Streptomycetaceae</taxon>
        <taxon>Streptomyces</taxon>
    </lineage>
</organism>
<dbReference type="SUPFAM" id="SSF52402">
    <property type="entry name" value="Adenine nucleotide alpha hydrolases-like"/>
    <property type="match status" value="2"/>
</dbReference>
<name>A0A964XK83_9ACTN</name>
<comment type="caution">
    <text evidence="3">The sequence shown here is derived from an EMBL/GenBank/DDBJ whole genome shotgun (WGS) entry which is preliminary data.</text>
</comment>
<dbReference type="InterPro" id="IPR006015">
    <property type="entry name" value="Universal_stress_UspA"/>
</dbReference>
<feature type="domain" description="UspA" evidence="2">
    <location>
        <begin position="3"/>
        <end position="136"/>
    </location>
</feature>
<dbReference type="AlphaFoldDB" id="A0A964XK83"/>
<protein>
    <submittedName>
        <fullName evidence="3">Universal stress protein</fullName>
    </submittedName>
</protein>
<evidence type="ECO:0000259" key="2">
    <source>
        <dbReference type="Pfam" id="PF00582"/>
    </source>
</evidence>
<accession>A0A964XK83</accession>
<dbReference type="PANTHER" id="PTHR46268">
    <property type="entry name" value="STRESS RESPONSE PROTEIN NHAX"/>
    <property type="match status" value="1"/>
</dbReference>
<feature type="domain" description="UspA" evidence="2">
    <location>
        <begin position="148"/>
        <end position="285"/>
    </location>
</feature>
<dbReference type="PRINTS" id="PR01438">
    <property type="entry name" value="UNVRSLSTRESS"/>
</dbReference>
<evidence type="ECO:0000313" key="3">
    <source>
        <dbReference type="EMBL" id="NBE50273.1"/>
    </source>
</evidence>
<evidence type="ECO:0000256" key="1">
    <source>
        <dbReference type="ARBA" id="ARBA00008791"/>
    </source>
</evidence>
<dbReference type="OrthoDB" id="4867015at2"/>
<dbReference type="Gene3D" id="3.40.50.620">
    <property type="entry name" value="HUPs"/>
    <property type="match status" value="2"/>
</dbReference>
<dbReference type="PANTHER" id="PTHR46268:SF6">
    <property type="entry name" value="UNIVERSAL STRESS PROTEIN UP12"/>
    <property type="match status" value="1"/>
</dbReference>
<sequence>MTAQVTVGIDGSEESLAASRWAAREAALREVPLRLVHVEGWPTTPQAAAPDGRTESDRSAALLHDTAEQARKEHPGLEVFTGQALGRPGEELTAMADESDLTVLGSRGLGGVRGFLLGSVSLQVAGSARQPVVLVRADSKPRDKHRGEILVGIDLDRSCDALLAFAFAEAARGGGQSLRFLTCWTLPPSYGQAALIDPELVQDMGEPHVKGMRDLLEPWRSRYPEVDAQAEARLGSPGSQLVEASDTAAFVVVGRRTRPSPLGPHLGHAAHAVIHHSPVPVAVVPCR</sequence>
<dbReference type="Proteomes" id="UP000598297">
    <property type="component" value="Unassembled WGS sequence"/>
</dbReference>
<dbReference type="RefSeq" id="WP_161693168.1">
    <property type="nucleotide sequence ID" value="NZ_JAAAHS010000008.1"/>
</dbReference>
<dbReference type="Pfam" id="PF00582">
    <property type="entry name" value="Usp"/>
    <property type="match status" value="2"/>
</dbReference>
<dbReference type="InterPro" id="IPR014729">
    <property type="entry name" value="Rossmann-like_a/b/a_fold"/>
</dbReference>
<comment type="similarity">
    <text evidence="1">Belongs to the universal stress protein A family.</text>
</comment>
<dbReference type="EMBL" id="JAAAHS010000008">
    <property type="protein sequence ID" value="NBE50273.1"/>
    <property type="molecule type" value="Genomic_DNA"/>
</dbReference>
<proteinExistence type="inferred from homology"/>
<gene>
    <name evidence="3" type="ORF">GUY60_02275</name>
</gene>
<evidence type="ECO:0000313" key="4">
    <source>
        <dbReference type="Proteomes" id="UP000598297"/>
    </source>
</evidence>
<reference evidence="3" key="1">
    <citation type="submission" date="2020-01" db="EMBL/GenBank/DDBJ databases">
        <title>Whole-genome analyses of novel actinobacteria.</title>
        <authorList>
            <person name="Sahin N."/>
        </authorList>
    </citation>
    <scope>NUCLEOTIDE SEQUENCE</scope>
    <source>
        <strain evidence="3">YC537</strain>
    </source>
</reference>